<comment type="caution">
    <text evidence="3">The sequence shown here is derived from an EMBL/GenBank/DDBJ whole genome shotgun (WGS) entry which is preliminary data.</text>
</comment>
<evidence type="ECO:0000256" key="1">
    <source>
        <dbReference type="SAM" id="MobiDB-lite"/>
    </source>
</evidence>
<keyword evidence="4" id="KW-1185">Reference proteome</keyword>
<dbReference type="EMBL" id="LAVV01006432">
    <property type="protein sequence ID" value="KNZ59967.1"/>
    <property type="molecule type" value="Genomic_DNA"/>
</dbReference>
<gene>
    <name evidence="3" type="ORF">VP01_1635g1</name>
</gene>
<evidence type="ECO:0000256" key="2">
    <source>
        <dbReference type="SAM" id="SignalP"/>
    </source>
</evidence>
<accession>A0A0L6VHD7</accession>
<feature type="chain" id="PRO_5005568546" evidence="2">
    <location>
        <begin position="17"/>
        <end position="959"/>
    </location>
</feature>
<name>A0A0L6VHD7_9BASI</name>
<feature type="signal peptide" evidence="2">
    <location>
        <begin position="1"/>
        <end position="16"/>
    </location>
</feature>
<keyword evidence="2" id="KW-0732">Signal</keyword>
<organism evidence="3 4">
    <name type="scientific">Puccinia sorghi</name>
    <dbReference type="NCBI Taxonomy" id="27349"/>
    <lineage>
        <taxon>Eukaryota</taxon>
        <taxon>Fungi</taxon>
        <taxon>Dikarya</taxon>
        <taxon>Basidiomycota</taxon>
        <taxon>Pucciniomycotina</taxon>
        <taxon>Pucciniomycetes</taxon>
        <taxon>Pucciniales</taxon>
        <taxon>Pucciniaceae</taxon>
        <taxon>Puccinia</taxon>
    </lineage>
</organism>
<protein>
    <submittedName>
        <fullName evidence="3">Putative signal peptide protein</fullName>
    </submittedName>
</protein>
<feature type="compositionally biased region" description="Basic and acidic residues" evidence="1">
    <location>
        <begin position="161"/>
        <end position="173"/>
    </location>
</feature>
<sequence length="959" mass="108957">MIMFVCLLYQMLSTFSFSIYSGHLPVAIKASILKISLTASKSGFKILTWSLLPTPFPHSYCHLFPLPTKPPQISLPYIYITPQAPWLISRPLGLLSPVKFVPHKPLMITATFLLWRIYNHGGSNGSQQLKQTKKSIFRAFVRLRGFFLILSMGGSEMVERGSQEELKESNKQRFEKRRGSGISNQWRQGTGVRGMQIVGKSQIIQGGIIRITFQVATAKSGEREFLFTDETKDYLKITEKIFLLFTNGFSFHTVHTEMRFEITIPDIPHVDIFIFWFFFSQKGLASFCEFPHLCFINHSLYNRGFLFANNRLGPINEEINFSIIDWFLICLNWLLNFDTTPQKSLVRSDCKQRSASRKGGASTRASSMLVARNQHTDTHGASLSAGLVWNTSNPGVQPHCLELNLCEKIINLPQIYFNIPYILNCPIQRWIHVEHPYISSTINYLSHHEINLDILGICELLYTGSNTVEAQVQKPNYNLSKLCSHPPVTHLPKKRQQVKLALLGTKGPFLPSKAMCAHCFCFGSGTFSTHSSKQPGKKSKVSTDTLILSKHIHFILPFGLTPVYPFSPLQIFPCSSCLSQLLLCLLSPFRFKIFLGMVFLSLSTSEASLNHPGKHHKTFNYFIKLQPFYKTNHTSSLSQFSCHYISLSTTICILLFTSSKKLAQLPAVEMQRVPGSCSCYFKLSPRLIPPCFDSHSLFRLHSVGKMWSLDVILARACCMSTSGRILILVIFITHKSHNMLSYIQPIPVCFAVYQLVFNLHGVKTCLFTSIFYFVSHNKNSQDNPRTPEPQTFLPLPITDHSSNIKSNQLHTQKTHNLIAHTAKINLLNCLQLTSRKSQKVSFFTPSILQQGFNQALMHTWLEHAACLIESIRDIVFPQSLLIFLFIDFKPPHLLEQQRSSLSHLDNSTYKCEILSLLSRFQFTHTLVLEFSECCLPACFPFLRINLLVSLSPLICCSHI</sequence>
<evidence type="ECO:0000313" key="3">
    <source>
        <dbReference type="EMBL" id="KNZ59967.1"/>
    </source>
</evidence>
<dbReference type="VEuPathDB" id="FungiDB:VP01_1635g1"/>
<feature type="region of interest" description="Disordered" evidence="1">
    <location>
        <begin position="161"/>
        <end position="180"/>
    </location>
</feature>
<reference evidence="3 4" key="1">
    <citation type="submission" date="2015-08" db="EMBL/GenBank/DDBJ databases">
        <title>Next Generation Sequencing and Analysis of the Genome of Puccinia sorghi L Schw, the Causal Agent of Maize Common Rust.</title>
        <authorList>
            <person name="Rochi L."/>
            <person name="Burguener G."/>
            <person name="Darino M."/>
            <person name="Turjanski A."/>
            <person name="Kreff E."/>
            <person name="Dieguez M.J."/>
            <person name="Sacco F."/>
        </authorList>
    </citation>
    <scope>NUCLEOTIDE SEQUENCE [LARGE SCALE GENOMIC DNA]</scope>
    <source>
        <strain evidence="3 4">RO10H11247</strain>
    </source>
</reference>
<proteinExistence type="predicted"/>
<evidence type="ECO:0000313" key="4">
    <source>
        <dbReference type="Proteomes" id="UP000037035"/>
    </source>
</evidence>
<dbReference type="AlphaFoldDB" id="A0A0L6VHD7"/>
<dbReference type="Proteomes" id="UP000037035">
    <property type="component" value="Unassembled WGS sequence"/>
</dbReference>